<feature type="active site" description="Proton acceptor" evidence="2">
    <location>
        <position position="41"/>
    </location>
</feature>
<dbReference type="PROSITE" id="PS00920">
    <property type="entry name" value="NITRIL_CHT_1"/>
    <property type="match status" value="1"/>
</dbReference>
<dbReference type="GO" id="GO:0018762">
    <property type="term" value="F:aliphatic nitrilase activity"/>
    <property type="evidence" value="ECO:0007669"/>
    <property type="project" value="UniProtKB-EC"/>
</dbReference>
<dbReference type="OrthoDB" id="9811121at2"/>
<dbReference type="CDD" id="cd07564">
    <property type="entry name" value="nitrilases_CHs"/>
    <property type="match status" value="1"/>
</dbReference>
<dbReference type="PANTHER" id="PTHR46044:SF1">
    <property type="entry name" value="CN HYDROLASE DOMAIN-CONTAINING PROTEIN"/>
    <property type="match status" value="1"/>
</dbReference>
<dbReference type="AlphaFoldDB" id="A0A518D420"/>
<keyword evidence="5" id="KW-1185">Reference proteome</keyword>
<feature type="domain" description="CN hydrolase" evidence="3">
    <location>
        <begin position="1"/>
        <end position="274"/>
    </location>
</feature>
<organism evidence="4 5">
    <name type="scientific">Rohdeia mirabilis</name>
    <dbReference type="NCBI Taxonomy" id="2528008"/>
    <lineage>
        <taxon>Bacteria</taxon>
        <taxon>Pseudomonadati</taxon>
        <taxon>Planctomycetota</taxon>
        <taxon>Planctomycetia</taxon>
        <taxon>Planctomycetia incertae sedis</taxon>
        <taxon>Rohdeia</taxon>
    </lineage>
</organism>
<reference evidence="4 5" key="1">
    <citation type="submission" date="2019-02" db="EMBL/GenBank/DDBJ databases">
        <title>Deep-cultivation of Planctomycetes and their phenomic and genomic characterization uncovers novel biology.</title>
        <authorList>
            <person name="Wiegand S."/>
            <person name="Jogler M."/>
            <person name="Boedeker C."/>
            <person name="Pinto D."/>
            <person name="Vollmers J."/>
            <person name="Rivas-Marin E."/>
            <person name="Kohn T."/>
            <person name="Peeters S.H."/>
            <person name="Heuer A."/>
            <person name="Rast P."/>
            <person name="Oberbeckmann S."/>
            <person name="Bunk B."/>
            <person name="Jeske O."/>
            <person name="Meyerdierks A."/>
            <person name="Storesund J.E."/>
            <person name="Kallscheuer N."/>
            <person name="Luecker S."/>
            <person name="Lage O.M."/>
            <person name="Pohl T."/>
            <person name="Merkel B.J."/>
            <person name="Hornburger P."/>
            <person name="Mueller R.-W."/>
            <person name="Bruemmer F."/>
            <person name="Labrenz M."/>
            <person name="Spormann A.M."/>
            <person name="Op den Camp H."/>
            <person name="Overmann J."/>
            <person name="Amann R."/>
            <person name="Jetten M.S.M."/>
            <person name="Mascher T."/>
            <person name="Medema M.H."/>
            <person name="Devos D.P."/>
            <person name="Kaster A.-K."/>
            <person name="Ovreas L."/>
            <person name="Rohde M."/>
            <person name="Galperin M.Y."/>
            <person name="Jogler C."/>
        </authorList>
    </citation>
    <scope>NUCLEOTIDE SEQUENCE [LARGE SCALE GENOMIC DNA]</scope>
    <source>
        <strain evidence="4 5">Pla163</strain>
    </source>
</reference>
<evidence type="ECO:0000313" key="5">
    <source>
        <dbReference type="Proteomes" id="UP000319342"/>
    </source>
</evidence>
<evidence type="ECO:0000256" key="1">
    <source>
        <dbReference type="ARBA" id="ARBA00008129"/>
    </source>
</evidence>
<dbReference type="RefSeq" id="WP_145191027.1">
    <property type="nucleotide sequence ID" value="NZ_CP036290.1"/>
</dbReference>
<evidence type="ECO:0000256" key="2">
    <source>
        <dbReference type="PROSITE-ProRule" id="PRU10139"/>
    </source>
</evidence>
<evidence type="ECO:0000313" key="4">
    <source>
        <dbReference type="EMBL" id="QDU86213.1"/>
    </source>
</evidence>
<dbReference type="PROSITE" id="PS50263">
    <property type="entry name" value="CN_HYDROLASE"/>
    <property type="match status" value="1"/>
</dbReference>
<keyword evidence="4" id="KW-0378">Hydrolase</keyword>
<dbReference type="SUPFAM" id="SSF56317">
    <property type="entry name" value="Carbon-nitrogen hydrolase"/>
    <property type="match status" value="1"/>
</dbReference>
<dbReference type="EC" id="3.5.5.7" evidence="4"/>
<proteinExistence type="inferred from homology"/>
<dbReference type="InterPro" id="IPR003010">
    <property type="entry name" value="C-N_Hydrolase"/>
</dbReference>
<comment type="similarity">
    <text evidence="1">Belongs to the carbon-nitrogen hydrolase superfamily. Nitrilase family.</text>
</comment>
<accession>A0A518D420</accession>
<evidence type="ECO:0000259" key="3">
    <source>
        <dbReference type="PROSITE" id="PS50263"/>
    </source>
</evidence>
<name>A0A518D420_9BACT</name>
<protein>
    <submittedName>
        <fullName evidence="4">Aliphatic nitrilase</fullName>
        <ecNumber evidence="4">3.5.5.7</ecNumber>
    </submittedName>
</protein>
<dbReference type="InterPro" id="IPR036526">
    <property type="entry name" value="C-N_Hydrolase_sf"/>
</dbReference>
<sequence>MKIALAQIAPVLLDRERTLAKVVDAIAEAGRAGARLVAFGETLVPGYPIWLERTGGARFDDDLQKTYFARYLDQAVTVASDQLAGVRAAAREHRIVVVLGVAERGTDRGGHTIYCSRVFVGANGEVESVHRKLVPTHDERLVWGMGDAAGLVTHPVEDFVVGALNCWENWMPLTRAALQAQGETLRVAIWPGSERNTRDITRFMALEGRSYVASVGSVLRPSDVPTDVLARDLLLAGGERFFTDGGSCVAGPDGRWLVEPRVGEEAVLYADIDAEQVRRERHNFDPSGHYSRPELLRLVVDRRRYTTCADADRE</sequence>
<dbReference type="EMBL" id="CP036290">
    <property type="protein sequence ID" value="QDU86213.1"/>
    <property type="molecule type" value="Genomic_DNA"/>
</dbReference>
<dbReference type="Proteomes" id="UP000319342">
    <property type="component" value="Chromosome"/>
</dbReference>
<dbReference type="InterPro" id="IPR044149">
    <property type="entry name" value="Nitrilases_CHs"/>
</dbReference>
<dbReference type="InterPro" id="IPR000132">
    <property type="entry name" value="Nitrilase/CN_hydratase_CS"/>
</dbReference>
<dbReference type="PANTHER" id="PTHR46044">
    <property type="entry name" value="NITRILASE"/>
    <property type="match status" value="1"/>
</dbReference>
<dbReference type="Gene3D" id="3.60.110.10">
    <property type="entry name" value="Carbon-nitrogen hydrolase"/>
    <property type="match status" value="1"/>
</dbReference>
<gene>
    <name evidence="4" type="ORF">Pla163_33630</name>
</gene>
<dbReference type="Pfam" id="PF00795">
    <property type="entry name" value="CN_hydrolase"/>
    <property type="match status" value="1"/>
</dbReference>
<dbReference type="PROSITE" id="PS00921">
    <property type="entry name" value="NITRIL_CHT_2"/>
    <property type="match status" value="1"/>
</dbReference>